<protein>
    <submittedName>
        <fullName evidence="2">Uncharacterized protein</fullName>
    </submittedName>
</protein>
<reference evidence="2 3" key="1">
    <citation type="submission" date="2018-10" db="EMBL/GenBank/DDBJ databases">
        <title>Fifty Aureobasidium pullulans genomes reveal a recombining polyextremotolerant generalist.</title>
        <authorList>
            <person name="Gostincar C."/>
            <person name="Turk M."/>
            <person name="Zajc J."/>
            <person name="Gunde-Cimerman N."/>
        </authorList>
    </citation>
    <scope>NUCLEOTIDE SEQUENCE [LARGE SCALE GENOMIC DNA]</scope>
    <source>
        <strain evidence="2 3">EXF-3519</strain>
    </source>
</reference>
<evidence type="ECO:0000256" key="1">
    <source>
        <dbReference type="SAM" id="MobiDB-lite"/>
    </source>
</evidence>
<organism evidence="2 3">
    <name type="scientific">Aureobasidium pullulans</name>
    <name type="common">Black yeast</name>
    <name type="synonym">Pullularia pullulans</name>
    <dbReference type="NCBI Taxonomy" id="5580"/>
    <lineage>
        <taxon>Eukaryota</taxon>
        <taxon>Fungi</taxon>
        <taxon>Dikarya</taxon>
        <taxon>Ascomycota</taxon>
        <taxon>Pezizomycotina</taxon>
        <taxon>Dothideomycetes</taxon>
        <taxon>Dothideomycetidae</taxon>
        <taxon>Dothideales</taxon>
        <taxon>Saccotheciaceae</taxon>
        <taxon>Aureobasidium</taxon>
    </lineage>
</organism>
<proteinExistence type="predicted"/>
<dbReference type="InterPro" id="IPR053221">
    <property type="entry name" value="Burnettramic_acid_biosynth"/>
</dbReference>
<sequence>MGSQEQNSFDYAFALQDDKSEHHRVLMSDKAIGSYREQLKFGQAQSSATFYSFDKSSSTDTLPELSPTPSSNDLPVQETRPESASTIHLPIAIPQTSNLFGVKHLSPFARCYPPALQSIQNPISQEVFVDFIDGLNGVFVAHPGMLAIGSSPMMSFLRVRKYMQKTNQELFRPSGLKAKIVSTKKMISSVKSKTTDGKDRLVLCSLGEVGTTPISCDRMEYTADMHQKCEENPQDRLLRTLDGYVSPLSFDVPSQALPTNSVGKALNISTSFIDRIQTKLLSNSRRKISNNNIGFCDQNDARIFDLEKAILDCQSQLKRRSLDLDLDTTSAKQHIEIHDLRTHLTELKVEMALEKQVRDNRLEKTRIAHAKTFAAIDDEDNRTANRILWLVITEDDGNSTRPGRSSGEIAKMKVTS</sequence>
<dbReference type="AlphaFoldDB" id="A0A4S9WLK6"/>
<dbReference type="EMBL" id="QZBS01000361">
    <property type="protein sequence ID" value="THZ66449.1"/>
    <property type="molecule type" value="Genomic_DNA"/>
</dbReference>
<comment type="caution">
    <text evidence="2">The sequence shown here is derived from an EMBL/GenBank/DDBJ whole genome shotgun (WGS) entry which is preliminary data.</text>
</comment>
<dbReference type="Proteomes" id="UP000309734">
    <property type="component" value="Unassembled WGS sequence"/>
</dbReference>
<feature type="compositionally biased region" description="Polar residues" evidence="1">
    <location>
        <begin position="60"/>
        <end position="74"/>
    </location>
</feature>
<name>A0A4S9WLK6_AURPU</name>
<gene>
    <name evidence="2" type="ORF">D6C85_08119</name>
</gene>
<feature type="region of interest" description="Disordered" evidence="1">
    <location>
        <begin position="60"/>
        <end position="80"/>
    </location>
</feature>
<dbReference type="PANTHER" id="PTHR38887">
    <property type="entry name" value="CHROMOSOME 21, WHOLE GENOME SHOTGUN SEQUENCE"/>
    <property type="match status" value="1"/>
</dbReference>
<evidence type="ECO:0000313" key="2">
    <source>
        <dbReference type="EMBL" id="THZ66449.1"/>
    </source>
</evidence>
<accession>A0A4S9WLK6</accession>
<dbReference type="PANTHER" id="PTHR38887:SF1">
    <property type="entry name" value="RAS MODIFICATION PROTEIN ERF4"/>
    <property type="match status" value="1"/>
</dbReference>
<evidence type="ECO:0000313" key="3">
    <source>
        <dbReference type="Proteomes" id="UP000309734"/>
    </source>
</evidence>